<evidence type="ECO:0000313" key="1">
    <source>
        <dbReference type="EMBL" id="KAA0891645.1"/>
    </source>
</evidence>
<sequence>MANKVNYNEGEFSYLTTSERLTIGDKPTMEAANKYFSKREIPFRRYGFDNSTERPWEFPNVLRHGPDLTISIEGKDFFCEGKGVGSDNILKVRADKIESYKKWEHLLPLKMFIYNSSSGLCAFIDFTDFLRTLKGLKVTKHEKMGRIFEIPCSRFNWEKI</sequence>
<dbReference type="OrthoDB" id="9967459at2"/>
<protein>
    <submittedName>
        <fullName evidence="1">Uncharacterized protein</fullName>
    </submittedName>
</protein>
<name>A0A5A9XGM2_9BACT</name>
<proteinExistence type="predicted"/>
<evidence type="ECO:0000313" key="2">
    <source>
        <dbReference type="Proteomes" id="UP000324298"/>
    </source>
</evidence>
<comment type="caution">
    <text evidence="1">The sequence shown here is derived from an EMBL/GenBank/DDBJ whole genome shotgun (WGS) entry which is preliminary data.</text>
</comment>
<dbReference type="EMBL" id="SRSD01000005">
    <property type="protein sequence ID" value="KAA0891645.1"/>
    <property type="molecule type" value="Genomic_DNA"/>
</dbReference>
<accession>A0A5A9XGM2</accession>
<dbReference type="Proteomes" id="UP000324298">
    <property type="component" value="Unassembled WGS sequence"/>
</dbReference>
<organism evidence="1 2">
    <name type="scientific">Oryzomonas rubra</name>
    <dbReference type="NCBI Taxonomy" id="2509454"/>
    <lineage>
        <taxon>Bacteria</taxon>
        <taxon>Pseudomonadati</taxon>
        <taxon>Thermodesulfobacteriota</taxon>
        <taxon>Desulfuromonadia</taxon>
        <taxon>Geobacterales</taxon>
        <taxon>Geobacteraceae</taxon>
        <taxon>Oryzomonas</taxon>
    </lineage>
</organism>
<gene>
    <name evidence="1" type="ORF">ET418_09355</name>
</gene>
<reference evidence="1 2" key="1">
    <citation type="submission" date="2019-04" db="EMBL/GenBank/DDBJ databases">
        <title>Geobacter ruber sp. nov., ferric-reducing bacteria isolated from paddy soil.</title>
        <authorList>
            <person name="Xu Z."/>
            <person name="Masuda Y."/>
            <person name="Itoh H."/>
            <person name="Senoo K."/>
        </authorList>
    </citation>
    <scope>NUCLEOTIDE SEQUENCE [LARGE SCALE GENOMIC DNA]</scope>
    <source>
        <strain evidence="1 2">Red88</strain>
    </source>
</reference>
<dbReference type="AlphaFoldDB" id="A0A5A9XGM2"/>
<keyword evidence="2" id="KW-1185">Reference proteome</keyword>
<dbReference type="RefSeq" id="WP_149307344.1">
    <property type="nucleotide sequence ID" value="NZ_SRSD01000005.1"/>
</dbReference>